<organism evidence="10">
    <name type="scientific">Caulobacter sp. (strain K31)</name>
    <dbReference type="NCBI Taxonomy" id="366602"/>
    <lineage>
        <taxon>Bacteria</taxon>
        <taxon>Pseudomonadati</taxon>
        <taxon>Pseudomonadota</taxon>
        <taxon>Alphaproteobacteria</taxon>
        <taxon>Caulobacterales</taxon>
        <taxon>Caulobacteraceae</taxon>
        <taxon>Caulobacter</taxon>
    </lineage>
</organism>
<protein>
    <recommendedName>
        <fullName evidence="4">non-reducing end alpha-L-arabinofuranosidase</fullName>
        <ecNumber evidence="4">3.2.1.55</ecNumber>
    </recommendedName>
</protein>
<evidence type="ECO:0000256" key="2">
    <source>
        <dbReference type="ARBA" id="ARBA00007186"/>
    </source>
</evidence>
<comment type="catalytic activity">
    <reaction evidence="1">
        <text>Hydrolysis of terminal non-reducing alpha-L-arabinofuranoside residues in alpha-L-arabinosides.</text>
        <dbReference type="EC" id="3.2.1.55"/>
    </reaction>
</comment>
<evidence type="ECO:0000256" key="7">
    <source>
        <dbReference type="ARBA" id="ARBA00023295"/>
    </source>
</evidence>
<evidence type="ECO:0000256" key="1">
    <source>
        <dbReference type="ARBA" id="ARBA00001462"/>
    </source>
</evidence>
<dbReference type="GO" id="GO:0046556">
    <property type="term" value="F:alpha-L-arabinofuranosidase activity"/>
    <property type="evidence" value="ECO:0007669"/>
    <property type="project" value="UniProtKB-EC"/>
</dbReference>
<dbReference type="PANTHER" id="PTHR43576:SF2">
    <property type="entry name" value="INTRACELLULAR EXO-ALPHA-L-ARABINOFURANOSIDASE 2"/>
    <property type="match status" value="1"/>
</dbReference>
<evidence type="ECO:0000256" key="5">
    <source>
        <dbReference type="ARBA" id="ARBA00022801"/>
    </source>
</evidence>
<dbReference type="SUPFAM" id="SSF51011">
    <property type="entry name" value="Glycosyl hydrolase domain"/>
    <property type="match status" value="1"/>
</dbReference>
<dbReference type="CAZy" id="GH51">
    <property type="family name" value="Glycoside Hydrolase Family 51"/>
</dbReference>
<dbReference type="Pfam" id="PF22848">
    <property type="entry name" value="ASD1_dom"/>
    <property type="match status" value="1"/>
</dbReference>
<feature type="signal peptide" evidence="8">
    <location>
        <begin position="1"/>
        <end position="27"/>
    </location>
</feature>
<keyword evidence="8" id="KW-0732">Signal</keyword>
<comment type="similarity">
    <text evidence="2">Belongs to the glycosyl hydrolase 51 family.</text>
</comment>
<dbReference type="InterPro" id="IPR013780">
    <property type="entry name" value="Glyco_hydro_b"/>
</dbReference>
<feature type="chain" id="PRO_5002753452" description="non-reducing end alpha-L-arabinofuranosidase" evidence="8">
    <location>
        <begin position="28"/>
        <end position="521"/>
    </location>
</feature>
<evidence type="ECO:0000256" key="3">
    <source>
        <dbReference type="ARBA" id="ARBA00011165"/>
    </source>
</evidence>
<accession>B0T7X6</accession>
<dbReference type="STRING" id="366602.Caul_3612"/>
<dbReference type="Pfam" id="PF06964">
    <property type="entry name" value="Alpha-L-AF_C"/>
    <property type="match status" value="1"/>
</dbReference>
<dbReference type="AlphaFoldDB" id="B0T7X6"/>
<comment type="subunit">
    <text evidence="3">Homohexamer; trimer of dimers.</text>
</comment>
<dbReference type="HOGENOM" id="CLU_017810_2_0_5"/>
<dbReference type="EMBL" id="CP000927">
    <property type="protein sequence ID" value="ABZ72739.1"/>
    <property type="molecule type" value="Genomic_DNA"/>
</dbReference>
<evidence type="ECO:0000256" key="8">
    <source>
        <dbReference type="SAM" id="SignalP"/>
    </source>
</evidence>
<evidence type="ECO:0000256" key="4">
    <source>
        <dbReference type="ARBA" id="ARBA00012670"/>
    </source>
</evidence>
<evidence type="ECO:0000259" key="9">
    <source>
        <dbReference type="SMART" id="SM00813"/>
    </source>
</evidence>
<dbReference type="PANTHER" id="PTHR43576">
    <property type="entry name" value="ALPHA-L-ARABINOFURANOSIDASE C-RELATED"/>
    <property type="match status" value="1"/>
</dbReference>
<dbReference type="InterPro" id="IPR010720">
    <property type="entry name" value="Alpha-L-AF_C"/>
</dbReference>
<name>B0T7X6_CAUSK</name>
<dbReference type="PROSITE" id="PS51257">
    <property type="entry name" value="PROKAR_LIPOPROTEIN"/>
    <property type="match status" value="1"/>
</dbReference>
<dbReference type="EC" id="3.2.1.55" evidence="4"/>
<dbReference type="eggNOG" id="COG3534">
    <property type="taxonomic scope" value="Bacteria"/>
</dbReference>
<evidence type="ECO:0000256" key="6">
    <source>
        <dbReference type="ARBA" id="ARBA00023277"/>
    </source>
</evidence>
<evidence type="ECO:0000313" key="10">
    <source>
        <dbReference type="EMBL" id="ABZ72739.1"/>
    </source>
</evidence>
<dbReference type="InterPro" id="IPR055235">
    <property type="entry name" value="ASD1_cat"/>
</dbReference>
<dbReference type="GO" id="GO:0046373">
    <property type="term" value="P:L-arabinose metabolic process"/>
    <property type="evidence" value="ECO:0007669"/>
    <property type="project" value="InterPro"/>
</dbReference>
<keyword evidence="5 10" id="KW-0378">Hydrolase</keyword>
<dbReference type="GO" id="GO:0000272">
    <property type="term" value="P:polysaccharide catabolic process"/>
    <property type="evidence" value="ECO:0007669"/>
    <property type="project" value="TreeGrafter"/>
</dbReference>
<dbReference type="Gene3D" id="2.60.40.1180">
    <property type="entry name" value="Golgi alpha-mannosidase II"/>
    <property type="match status" value="1"/>
</dbReference>
<dbReference type="InterPro" id="IPR017853">
    <property type="entry name" value="GH"/>
</dbReference>
<keyword evidence="6" id="KW-0119">Carbohydrate metabolism</keyword>
<proteinExistence type="inferred from homology"/>
<gene>
    <name evidence="10" type="ordered locus">Caul_3612</name>
</gene>
<keyword evidence="7 10" id="KW-0326">Glycosidase</keyword>
<sequence precursor="true">MKLTSLKHALVAGLATAVLASGSAACAQTAVSATLRADQPGAVIQPEVYGQFAEHLGRGIYEGVWVGEDSKIPNTRGYRNDVVAALKAIKVPVVRWPGGCFADDYHWREGVGPRDKRPVKVNVSWGGVEEPNSFGTNEFMEFAELLGAKTYVAGNVGTGTPQEMAEWVEYMVSPTNSTIANMRRANGRDKPWKLDYFGIGNENWGCGGQMTAAHYTDLYRNFAEFVRVPQGTKTVKVAGGPNSDDYSWTETLMAGAAKHTDAISLHYYTIPSGKWSKKGSATQFDEQVWADTMFQALRMDELVTKHSAVMDKYDPEKKVGLYVDEWGLWHDVEPGSNPGFLYQQNTMRDAVAAGLTLNVFHKHADRVRLTAIAQMVNVLQAMILTDGDKMILTPTYWVYDLYKPFQGATSLPIEVSSPAYGLGKSSVPAVSASAGKDTAGVVHLALVNLDPNRSATVTIKLSGVTGKTAKGRVLTGPTMSAHNTFEAPDAVKPAAFTAASLKGDVLTATLPSKSVVVLDLN</sequence>
<feature type="domain" description="Alpha-L-arabinofuranosidase C-terminal" evidence="9">
    <location>
        <begin position="324"/>
        <end position="514"/>
    </location>
</feature>
<dbReference type="SMART" id="SM00813">
    <property type="entry name" value="Alpha-L-AF_C"/>
    <property type="match status" value="1"/>
</dbReference>
<dbReference type="KEGG" id="cak:Caul_3612"/>
<dbReference type="SUPFAM" id="SSF51445">
    <property type="entry name" value="(Trans)glycosidases"/>
    <property type="match status" value="1"/>
</dbReference>
<dbReference type="Gene3D" id="3.20.20.80">
    <property type="entry name" value="Glycosidases"/>
    <property type="match status" value="1"/>
</dbReference>
<reference evidence="10" key="1">
    <citation type="submission" date="2008-01" db="EMBL/GenBank/DDBJ databases">
        <title>Complete sequence of chromosome of Caulobacter sp. K31.</title>
        <authorList>
            <consortium name="US DOE Joint Genome Institute"/>
            <person name="Copeland A."/>
            <person name="Lucas S."/>
            <person name="Lapidus A."/>
            <person name="Barry K."/>
            <person name="Glavina del Rio T."/>
            <person name="Dalin E."/>
            <person name="Tice H."/>
            <person name="Pitluck S."/>
            <person name="Bruce D."/>
            <person name="Goodwin L."/>
            <person name="Thompson L.S."/>
            <person name="Brettin T."/>
            <person name="Detter J.C."/>
            <person name="Han C."/>
            <person name="Schmutz J."/>
            <person name="Larimer F."/>
            <person name="Land M."/>
            <person name="Hauser L."/>
            <person name="Kyrpides N."/>
            <person name="Kim E."/>
            <person name="Stephens C."/>
            <person name="Richardson P."/>
        </authorList>
    </citation>
    <scope>NUCLEOTIDE SEQUENCE [LARGE SCALE GENOMIC DNA]</scope>
    <source>
        <strain evidence="10">K31</strain>
    </source>
</reference>